<dbReference type="Proteomes" id="UP001247620">
    <property type="component" value="Unassembled WGS sequence"/>
</dbReference>
<keyword evidence="2" id="KW-1185">Reference proteome</keyword>
<accession>A0ABU1TEJ8</accession>
<sequence>MGNTFKTCVRNIDAYTKSFEIENDFKIKKNFYLRLNN</sequence>
<dbReference type="EMBL" id="JAVDUU010000003">
    <property type="protein sequence ID" value="MDR6943827.1"/>
    <property type="molecule type" value="Genomic_DNA"/>
</dbReference>
<protein>
    <submittedName>
        <fullName evidence="1">Uncharacterized protein</fullName>
    </submittedName>
</protein>
<evidence type="ECO:0000313" key="1">
    <source>
        <dbReference type="EMBL" id="MDR6943827.1"/>
    </source>
</evidence>
<reference evidence="1 2" key="1">
    <citation type="submission" date="2023-07" db="EMBL/GenBank/DDBJ databases">
        <title>Sorghum-associated microbial communities from plants grown in Nebraska, USA.</title>
        <authorList>
            <person name="Schachtman D."/>
        </authorList>
    </citation>
    <scope>NUCLEOTIDE SEQUENCE [LARGE SCALE GENOMIC DNA]</scope>
    <source>
        <strain evidence="1 2">3262</strain>
    </source>
</reference>
<organism evidence="1 2">
    <name type="scientific">Mucilaginibacter pocheonensis</name>
    <dbReference type="NCBI Taxonomy" id="398050"/>
    <lineage>
        <taxon>Bacteria</taxon>
        <taxon>Pseudomonadati</taxon>
        <taxon>Bacteroidota</taxon>
        <taxon>Sphingobacteriia</taxon>
        <taxon>Sphingobacteriales</taxon>
        <taxon>Sphingobacteriaceae</taxon>
        <taxon>Mucilaginibacter</taxon>
    </lineage>
</organism>
<comment type="caution">
    <text evidence="1">The sequence shown here is derived from an EMBL/GenBank/DDBJ whole genome shotgun (WGS) entry which is preliminary data.</text>
</comment>
<proteinExistence type="predicted"/>
<name>A0ABU1TEJ8_9SPHI</name>
<gene>
    <name evidence="1" type="ORF">J2W55_003680</name>
</gene>
<evidence type="ECO:0000313" key="2">
    <source>
        <dbReference type="Proteomes" id="UP001247620"/>
    </source>
</evidence>